<protein>
    <submittedName>
        <fullName evidence="1">Uncharacterized protein</fullName>
    </submittedName>
</protein>
<organism evidence="1">
    <name type="scientific">Tanacetum cinerariifolium</name>
    <name type="common">Dalmatian daisy</name>
    <name type="synonym">Chrysanthemum cinerariifolium</name>
    <dbReference type="NCBI Taxonomy" id="118510"/>
    <lineage>
        <taxon>Eukaryota</taxon>
        <taxon>Viridiplantae</taxon>
        <taxon>Streptophyta</taxon>
        <taxon>Embryophyta</taxon>
        <taxon>Tracheophyta</taxon>
        <taxon>Spermatophyta</taxon>
        <taxon>Magnoliopsida</taxon>
        <taxon>eudicotyledons</taxon>
        <taxon>Gunneridae</taxon>
        <taxon>Pentapetalae</taxon>
        <taxon>asterids</taxon>
        <taxon>campanulids</taxon>
        <taxon>Asterales</taxon>
        <taxon>Asteraceae</taxon>
        <taxon>Asteroideae</taxon>
        <taxon>Anthemideae</taxon>
        <taxon>Anthemidinae</taxon>
        <taxon>Tanacetum</taxon>
    </lineage>
</organism>
<reference evidence="1" key="1">
    <citation type="journal article" date="2019" name="Sci. Rep.">
        <title>Draft genome of Tanacetum cinerariifolium, the natural source of mosquito coil.</title>
        <authorList>
            <person name="Yamashiro T."/>
            <person name="Shiraishi A."/>
            <person name="Satake H."/>
            <person name="Nakayama K."/>
        </authorList>
    </citation>
    <scope>NUCLEOTIDE SEQUENCE</scope>
</reference>
<feature type="non-terminal residue" evidence="1">
    <location>
        <position position="66"/>
    </location>
</feature>
<feature type="non-terminal residue" evidence="1">
    <location>
        <position position="1"/>
    </location>
</feature>
<evidence type="ECO:0000313" key="1">
    <source>
        <dbReference type="EMBL" id="GFD54672.1"/>
    </source>
</evidence>
<sequence length="66" mass="7434">DADGVDHERRYDSFGRLDRVKADGITRDMTYDEFDRVASLTAVDAASGNRVVQTLSYDALGREHTR</sequence>
<dbReference type="EMBL" id="BKCJ011808813">
    <property type="protein sequence ID" value="GFD54672.1"/>
    <property type="molecule type" value="Genomic_DNA"/>
</dbReference>
<accession>A0A699X3K8</accession>
<comment type="caution">
    <text evidence="1">The sequence shown here is derived from an EMBL/GenBank/DDBJ whole genome shotgun (WGS) entry which is preliminary data.</text>
</comment>
<gene>
    <name evidence="1" type="ORF">Tci_926641</name>
</gene>
<proteinExistence type="predicted"/>
<dbReference type="AlphaFoldDB" id="A0A699X3K8"/>
<name>A0A699X3K8_TANCI</name>
<dbReference type="Gene3D" id="2.180.10.10">
    <property type="entry name" value="RHS repeat-associated core"/>
    <property type="match status" value="1"/>
</dbReference>
<dbReference type="InterPro" id="IPR031325">
    <property type="entry name" value="RHS_repeat"/>
</dbReference>
<dbReference type="Pfam" id="PF05593">
    <property type="entry name" value="RHS_repeat"/>
    <property type="match status" value="1"/>
</dbReference>